<dbReference type="EMBL" id="AEUW02000001">
    <property type="protein sequence ID" value="EHJ52936.1"/>
    <property type="molecule type" value="Genomic_DNA"/>
</dbReference>
<sequence length="152" mass="16833">MGFLKTVIIGAASGAAAAYFLSTEEGKRFQEKVEKTIKGYKESPEEYHQYFAQKASEYKDAAADTLNTYKEKFESGELGKEDVISAVKEKANQAGDVANQAFSGVKDRFTQARSHSKNEGSKKLLISDEQVSSDDIVIEYEPKDSKGAWDKK</sequence>
<reference evidence="1 2" key="1">
    <citation type="journal article" date="2014" name="Int. J. Syst. Evol. Microbiol.">
        <title>Phylogenomics and the dynamic genome evolution of the genus Streptococcus.</title>
        <authorList>
            <consortium name="The Broad Institute Genome Sequencing Platform"/>
            <person name="Richards V.P."/>
            <person name="Palmer S.R."/>
            <person name="Pavinski Bitar P.D."/>
            <person name="Qin X."/>
            <person name="Weinstock G.M."/>
            <person name="Highlander S.K."/>
            <person name="Town C.D."/>
            <person name="Burne R.A."/>
            <person name="Stanhope M.J."/>
        </authorList>
    </citation>
    <scope>NUCLEOTIDE SEQUENCE [LARGE SCALE GENOMIC DNA]</scope>
    <source>
        <strain evidence="1 2">NCTC 11558</strain>
    </source>
</reference>
<dbReference type="RefSeq" id="WP_003081575.1">
    <property type="nucleotide sequence ID" value="NZ_AEUW02000001.1"/>
</dbReference>
<proteinExistence type="predicted"/>
<dbReference type="eggNOG" id="COG4980">
    <property type="taxonomic scope" value="Bacteria"/>
</dbReference>
<accession>G5JYM6</accession>
<name>G5JYM6_9STRE</name>
<evidence type="ECO:0000313" key="2">
    <source>
        <dbReference type="Proteomes" id="UP000003573"/>
    </source>
</evidence>
<dbReference type="Proteomes" id="UP000003573">
    <property type="component" value="Unassembled WGS sequence"/>
</dbReference>
<dbReference type="STRING" id="764298.STRMA_0288"/>
<evidence type="ECO:0008006" key="3">
    <source>
        <dbReference type="Google" id="ProtNLM"/>
    </source>
</evidence>
<gene>
    <name evidence="1" type="ORF">STRMA_0288</name>
</gene>
<comment type="caution">
    <text evidence="1">The sequence shown here is derived from an EMBL/GenBank/DDBJ whole genome shotgun (WGS) entry which is preliminary data.</text>
</comment>
<protein>
    <recommendedName>
        <fullName evidence="3">YtxH-like protein</fullName>
    </recommendedName>
</protein>
<evidence type="ECO:0000313" key="1">
    <source>
        <dbReference type="EMBL" id="EHJ52936.1"/>
    </source>
</evidence>
<keyword evidence="2" id="KW-1185">Reference proteome</keyword>
<dbReference type="AlphaFoldDB" id="G5JYM6"/>
<dbReference type="Pfam" id="PF12732">
    <property type="entry name" value="YtxH"/>
    <property type="match status" value="1"/>
</dbReference>
<dbReference type="InterPro" id="IPR024623">
    <property type="entry name" value="YtxH"/>
</dbReference>
<organism evidence="1 2">
    <name type="scientific">Streptococcus macacae NCTC 11558</name>
    <dbReference type="NCBI Taxonomy" id="764298"/>
    <lineage>
        <taxon>Bacteria</taxon>
        <taxon>Bacillati</taxon>
        <taxon>Bacillota</taxon>
        <taxon>Bacilli</taxon>
        <taxon>Lactobacillales</taxon>
        <taxon>Streptococcaceae</taxon>
        <taxon>Streptococcus</taxon>
    </lineage>
</organism>